<dbReference type="Gene3D" id="3.40.50.300">
    <property type="entry name" value="P-loop containing nucleotide triphosphate hydrolases"/>
    <property type="match status" value="1"/>
</dbReference>
<evidence type="ECO:0000256" key="2">
    <source>
        <dbReference type="SAM" id="Phobius"/>
    </source>
</evidence>
<comment type="caution">
    <text evidence="4">The sequence shown here is derived from an EMBL/GenBank/DDBJ whole genome shotgun (WGS) entry which is preliminary data.</text>
</comment>
<dbReference type="AlphaFoldDB" id="A0AA43QE43"/>
<dbReference type="EMBL" id="JAPUFD010000001">
    <property type="protein sequence ID" value="MDI1484917.1"/>
    <property type="molecule type" value="Genomic_DNA"/>
</dbReference>
<keyword evidence="2" id="KW-0472">Membrane</keyword>
<evidence type="ECO:0000256" key="1">
    <source>
        <dbReference type="ARBA" id="ARBA00022737"/>
    </source>
</evidence>
<dbReference type="InterPro" id="IPR056884">
    <property type="entry name" value="NPHP3-like_N"/>
</dbReference>
<proteinExistence type="predicted"/>
<reference evidence="4" key="1">
    <citation type="journal article" date="2023" name="Genome Biol. Evol.">
        <title>First Whole Genome Sequence and Flow Cytometry Genome Size Data for the Lichen-Forming Fungus Ramalina farinacea (Ascomycota).</title>
        <authorList>
            <person name="Llewellyn T."/>
            <person name="Mian S."/>
            <person name="Hill R."/>
            <person name="Leitch I.J."/>
            <person name="Gaya E."/>
        </authorList>
    </citation>
    <scope>NUCLEOTIDE SEQUENCE</scope>
    <source>
        <strain evidence="4">LIQ254RAFAR</strain>
    </source>
</reference>
<sequence length="411" mass="47257">MIGEAMPRFDKFSTAFAEDPDFQQILGLFYADILEFHRRAYKFFRRRCRSLFFESASLYLIPLTKAVVAWTIIFESLWRTFKSRFDTILESLMRHRDLIDREAAAIDITQGKEWRAQQMRDIRQWRAERAEYIDKLEKDLLATQLREAVAWLGARDDQDNEFSRVSDACSSKHWALEDPKLLSWLDQSRYNSVLWLNGKPGAGKPTMGCDNVVLVLTQHLGKSVICSKIIEHLHSSDATKIIYYFCRHNRETQYPATDILKEFATQLLAANRELAPYILDTFANNGLKPAKRHLTVIVERLIAALPSVRMIVDGLDELSSNAQEEVMKDLLKLKGSSVGAYKLLFSSQCIPTITKKLRDKPQLRLEDCSESIDATIAIFVKPKMDDLRQRFDLDPSIVDGLESKILQKAQG</sequence>
<feature type="domain" description="Nephrocystin 3-like N-terminal" evidence="3">
    <location>
        <begin position="221"/>
        <end position="347"/>
    </location>
</feature>
<dbReference type="Proteomes" id="UP001161017">
    <property type="component" value="Unassembled WGS sequence"/>
</dbReference>
<dbReference type="Pfam" id="PF24883">
    <property type="entry name" value="NPHP3_N"/>
    <property type="match status" value="2"/>
</dbReference>
<dbReference type="PANTHER" id="PTHR10039">
    <property type="entry name" value="AMELOGENIN"/>
    <property type="match status" value="1"/>
</dbReference>
<accession>A0AA43QE43</accession>
<keyword evidence="2" id="KW-0812">Transmembrane</keyword>
<feature type="domain" description="Nephrocystin 3-like N-terminal" evidence="3">
    <location>
        <begin position="172"/>
        <end position="206"/>
    </location>
</feature>
<dbReference type="InterPro" id="IPR027417">
    <property type="entry name" value="P-loop_NTPase"/>
</dbReference>
<feature type="transmembrane region" description="Helical" evidence="2">
    <location>
        <begin position="51"/>
        <end position="73"/>
    </location>
</feature>
<organism evidence="4 5">
    <name type="scientific">Ramalina farinacea</name>
    <dbReference type="NCBI Taxonomy" id="258253"/>
    <lineage>
        <taxon>Eukaryota</taxon>
        <taxon>Fungi</taxon>
        <taxon>Dikarya</taxon>
        <taxon>Ascomycota</taxon>
        <taxon>Pezizomycotina</taxon>
        <taxon>Lecanoromycetes</taxon>
        <taxon>OSLEUM clade</taxon>
        <taxon>Lecanoromycetidae</taxon>
        <taxon>Lecanorales</taxon>
        <taxon>Lecanorineae</taxon>
        <taxon>Ramalinaceae</taxon>
        <taxon>Ramalina</taxon>
    </lineage>
</organism>
<evidence type="ECO:0000259" key="3">
    <source>
        <dbReference type="Pfam" id="PF24883"/>
    </source>
</evidence>
<keyword evidence="5" id="KW-1185">Reference proteome</keyword>
<keyword evidence="1" id="KW-0677">Repeat</keyword>
<keyword evidence="2" id="KW-1133">Transmembrane helix</keyword>
<gene>
    <name evidence="4" type="ORF">OHK93_000051</name>
</gene>
<evidence type="ECO:0000313" key="5">
    <source>
        <dbReference type="Proteomes" id="UP001161017"/>
    </source>
</evidence>
<name>A0AA43QE43_9LECA</name>
<protein>
    <recommendedName>
        <fullName evidence="3">Nephrocystin 3-like N-terminal domain-containing protein</fullName>
    </recommendedName>
</protein>
<evidence type="ECO:0000313" key="4">
    <source>
        <dbReference type="EMBL" id="MDI1484917.1"/>
    </source>
</evidence>